<sequence length="384" mass="43469">MSEGGQVVPLIEKLKGRENYPTWKFAMSALLEHEDLWKCILGTETDARKLAKAKAKLILCIDPFNYSHIQTASTAKEIWLKLQAAFEDTGLTRRVSLLRTLATTQMEKCNSVDEYVNEIITTAHKLNGLGFTVSDEWIGTLLLAGLPDEYRPMIMGIENSGMPITADSIKTKILQDVKDTKTGKSTSHQAAFLVHGKKKSLCCYKCNKLGHISNQCRSKPKKEASEDLRKNEKPKPSTSKERAFISLVNSSKKIADGRCKRHARRPLELVQSDVCGPMETKSIGGSRYILTFIDDYSKKVFVYFLEEKSQVKESFVDFKNFMEKHTGYKIKTLRTDNGLEYVNKDLKGLLRYSGIKHQLTIRYTPEQNGVAKEETGRLSKEQKV</sequence>
<evidence type="ECO:0000256" key="11">
    <source>
        <dbReference type="SAM" id="MobiDB-lite"/>
    </source>
</evidence>
<evidence type="ECO:0000256" key="2">
    <source>
        <dbReference type="ARBA" id="ARBA00022723"/>
    </source>
</evidence>
<dbReference type="PROSITE" id="PS50994">
    <property type="entry name" value="INTEGRASE"/>
    <property type="match status" value="1"/>
</dbReference>
<dbReference type="PROSITE" id="PS50158">
    <property type="entry name" value="ZF_CCHC"/>
    <property type="match status" value="1"/>
</dbReference>
<dbReference type="GO" id="GO:0015074">
    <property type="term" value="P:DNA integration"/>
    <property type="evidence" value="ECO:0007669"/>
    <property type="project" value="UniProtKB-KW"/>
</dbReference>
<feature type="region of interest" description="Disordered" evidence="11">
    <location>
        <begin position="220"/>
        <end position="240"/>
    </location>
</feature>
<dbReference type="GO" id="GO:0003964">
    <property type="term" value="F:RNA-directed DNA polymerase activity"/>
    <property type="evidence" value="ECO:0007669"/>
    <property type="project" value="UniProtKB-KW"/>
</dbReference>
<dbReference type="InterPro" id="IPR012337">
    <property type="entry name" value="RNaseH-like_sf"/>
</dbReference>
<keyword evidence="15" id="KW-1185">Reference proteome</keyword>
<evidence type="ECO:0000259" key="13">
    <source>
        <dbReference type="PROSITE" id="PS50994"/>
    </source>
</evidence>
<keyword evidence="10" id="KW-0863">Zinc-finger</keyword>
<dbReference type="InterPro" id="IPR001584">
    <property type="entry name" value="Integrase_cat-core"/>
</dbReference>
<evidence type="ECO:0000256" key="7">
    <source>
        <dbReference type="ARBA" id="ARBA00022918"/>
    </source>
</evidence>
<evidence type="ECO:0000313" key="14">
    <source>
        <dbReference type="EMBL" id="KMQ86076.1"/>
    </source>
</evidence>
<dbReference type="Gene3D" id="4.10.60.10">
    <property type="entry name" value="Zinc finger, CCHC-type"/>
    <property type="match status" value="1"/>
</dbReference>
<evidence type="ECO:0000256" key="9">
    <source>
        <dbReference type="ARBA" id="ARBA00023172"/>
    </source>
</evidence>
<dbReference type="SUPFAM" id="SSF53098">
    <property type="entry name" value="Ribonuclease H-like"/>
    <property type="match status" value="1"/>
</dbReference>
<dbReference type="OrthoDB" id="7700734at2759"/>
<dbReference type="STRING" id="67767.A0A0J7K7C8"/>
<name>A0A0J7K7C8_LASNI</name>
<evidence type="ECO:0000259" key="12">
    <source>
        <dbReference type="PROSITE" id="PS50158"/>
    </source>
</evidence>
<feature type="compositionally biased region" description="Basic and acidic residues" evidence="11">
    <location>
        <begin position="221"/>
        <end position="240"/>
    </location>
</feature>
<evidence type="ECO:0000256" key="4">
    <source>
        <dbReference type="ARBA" id="ARBA00022801"/>
    </source>
</evidence>
<evidence type="ECO:0000256" key="6">
    <source>
        <dbReference type="ARBA" id="ARBA00022908"/>
    </source>
</evidence>
<dbReference type="Pfam" id="PF00098">
    <property type="entry name" value="zf-CCHC"/>
    <property type="match status" value="1"/>
</dbReference>
<dbReference type="Gene3D" id="3.30.420.10">
    <property type="entry name" value="Ribonuclease H-like superfamily/Ribonuclease H"/>
    <property type="match status" value="1"/>
</dbReference>
<keyword evidence="10" id="KW-0862">Zinc</keyword>
<evidence type="ECO:0000256" key="1">
    <source>
        <dbReference type="ARBA" id="ARBA00022722"/>
    </source>
</evidence>
<dbReference type="SUPFAM" id="SSF57756">
    <property type="entry name" value="Retrovirus zinc finger-like domains"/>
    <property type="match status" value="1"/>
</dbReference>
<keyword evidence="2" id="KW-0479">Metal-binding</keyword>
<keyword evidence="8" id="KW-0548">Nucleotidyltransferase</keyword>
<keyword evidence="1" id="KW-0540">Nuclease</keyword>
<keyword evidence="3" id="KW-0255">Endonuclease</keyword>
<dbReference type="InterPro" id="IPR036875">
    <property type="entry name" value="Znf_CCHC_sf"/>
</dbReference>
<dbReference type="GO" id="GO:0004519">
    <property type="term" value="F:endonuclease activity"/>
    <property type="evidence" value="ECO:0007669"/>
    <property type="project" value="UniProtKB-KW"/>
</dbReference>
<keyword evidence="9" id="KW-0233">DNA recombination</keyword>
<protein>
    <submittedName>
        <fullName evidence="14">Retrovirus-related pol polyprotein from transposon tnt 1-94</fullName>
    </submittedName>
</protein>
<proteinExistence type="predicted"/>
<organism evidence="14 15">
    <name type="scientific">Lasius niger</name>
    <name type="common">Black garden ant</name>
    <dbReference type="NCBI Taxonomy" id="67767"/>
    <lineage>
        <taxon>Eukaryota</taxon>
        <taxon>Metazoa</taxon>
        <taxon>Ecdysozoa</taxon>
        <taxon>Arthropoda</taxon>
        <taxon>Hexapoda</taxon>
        <taxon>Insecta</taxon>
        <taxon>Pterygota</taxon>
        <taxon>Neoptera</taxon>
        <taxon>Endopterygota</taxon>
        <taxon>Hymenoptera</taxon>
        <taxon>Apocrita</taxon>
        <taxon>Aculeata</taxon>
        <taxon>Formicoidea</taxon>
        <taxon>Formicidae</taxon>
        <taxon>Formicinae</taxon>
        <taxon>Lasius</taxon>
        <taxon>Lasius</taxon>
    </lineage>
</organism>
<comment type="caution">
    <text evidence="14">The sequence shown here is derived from an EMBL/GenBank/DDBJ whole genome shotgun (WGS) entry which is preliminary data.</text>
</comment>
<feature type="domain" description="CCHC-type" evidence="12">
    <location>
        <begin position="203"/>
        <end position="218"/>
    </location>
</feature>
<dbReference type="GO" id="GO:0003887">
    <property type="term" value="F:DNA-directed DNA polymerase activity"/>
    <property type="evidence" value="ECO:0007669"/>
    <property type="project" value="UniProtKB-KW"/>
</dbReference>
<keyword evidence="8" id="KW-0239">DNA-directed DNA polymerase</keyword>
<keyword evidence="4" id="KW-0378">Hydrolase</keyword>
<keyword evidence="6" id="KW-0229">DNA integration</keyword>
<accession>A0A0J7K7C8</accession>
<dbReference type="GO" id="GO:0006310">
    <property type="term" value="P:DNA recombination"/>
    <property type="evidence" value="ECO:0007669"/>
    <property type="project" value="UniProtKB-KW"/>
</dbReference>
<reference evidence="14 15" key="1">
    <citation type="submission" date="2015-04" db="EMBL/GenBank/DDBJ databases">
        <title>Lasius niger genome sequencing.</title>
        <authorList>
            <person name="Konorov E.A."/>
            <person name="Nikitin M.A."/>
            <person name="Kirill M.V."/>
            <person name="Chang P."/>
        </authorList>
    </citation>
    <scope>NUCLEOTIDE SEQUENCE [LARGE SCALE GENOMIC DNA]</scope>
    <source>
        <tissue evidence="14">Whole</tissue>
    </source>
</reference>
<dbReference type="PANTHER" id="PTHR42648">
    <property type="entry name" value="TRANSPOSASE, PUTATIVE-RELATED"/>
    <property type="match status" value="1"/>
</dbReference>
<dbReference type="EMBL" id="LBMM01012652">
    <property type="protein sequence ID" value="KMQ86076.1"/>
    <property type="molecule type" value="Genomic_DNA"/>
</dbReference>
<dbReference type="GO" id="GO:0016787">
    <property type="term" value="F:hydrolase activity"/>
    <property type="evidence" value="ECO:0007669"/>
    <property type="project" value="UniProtKB-KW"/>
</dbReference>
<dbReference type="SMART" id="SM00343">
    <property type="entry name" value="ZnF_C2HC"/>
    <property type="match status" value="1"/>
</dbReference>
<dbReference type="InterPro" id="IPR039537">
    <property type="entry name" value="Retrotran_Ty1/copia-like"/>
</dbReference>
<dbReference type="InterPro" id="IPR001878">
    <property type="entry name" value="Znf_CCHC"/>
</dbReference>
<dbReference type="Proteomes" id="UP000036403">
    <property type="component" value="Unassembled WGS sequence"/>
</dbReference>
<evidence type="ECO:0000256" key="3">
    <source>
        <dbReference type="ARBA" id="ARBA00022759"/>
    </source>
</evidence>
<dbReference type="GO" id="GO:0003676">
    <property type="term" value="F:nucleic acid binding"/>
    <property type="evidence" value="ECO:0007669"/>
    <property type="project" value="InterPro"/>
</dbReference>
<evidence type="ECO:0000256" key="8">
    <source>
        <dbReference type="ARBA" id="ARBA00022932"/>
    </source>
</evidence>
<evidence type="ECO:0000313" key="15">
    <source>
        <dbReference type="Proteomes" id="UP000036403"/>
    </source>
</evidence>
<evidence type="ECO:0000256" key="5">
    <source>
        <dbReference type="ARBA" id="ARBA00022842"/>
    </source>
</evidence>
<dbReference type="PANTHER" id="PTHR42648:SF11">
    <property type="entry name" value="TRANSPOSON TY4-P GAG-POL POLYPROTEIN"/>
    <property type="match status" value="1"/>
</dbReference>
<keyword evidence="5" id="KW-0460">Magnesium</keyword>
<dbReference type="InterPro" id="IPR036397">
    <property type="entry name" value="RNaseH_sf"/>
</dbReference>
<dbReference type="Pfam" id="PF14223">
    <property type="entry name" value="Retrotran_gag_2"/>
    <property type="match status" value="1"/>
</dbReference>
<evidence type="ECO:0000256" key="10">
    <source>
        <dbReference type="PROSITE-ProRule" id="PRU00047"/>
    </source>
</evidence>
<dbReference type="GO" id="GO:0008270">
    <property type="term" value="F:zinc ion binding"/>
    <property type="evidence" value="ECO:0007669"/>
    <property type="project" value="UniProtKB-KW"/>
</dbReference>
<dbReference type="PaxDb" id="67767-A0A0J7K7C8"/>
<dbReference type="Pfam" id="PF00665">
    <property type="entry name" value="rve"/>
    <property type="match status" value="1"/>
</dbReference>
<gene>
    <name evidence="14" type="ORF">RF55_15056</name>
</gene>
<feature type="domain" description="Integrase catalytic" evidence="13">
    <location>
        <begin position="262"/>
        <end position="384"/>
    </location>
</feature>
<keyword evidence="7" id="KW-0695">RNA-directed DNA polymerase</keyword>
<keyword evidence="8" id="KW-0808">Transferase</keyword>
<dbReference type="AlphaFoldDB" id="A0A0J7K7C8"/>